<dbReference type="Gene3D" id="3.30.460.10">
    <property type="entry name" value="Beta Polymerase, domain 2"/>
    <property type="match status" value="2"/>
</dbReference>
<name>A0A7W6FT10_9HYPH</name>
<keyword evidence="11" id="KW-1185">Reference proteome</keyword>
<dbReference type="GO" id="GO:0047388">
    <property type="term" value="F:[glutamine synthetase]-adenylyl-L-tyrosine phosphorylase activity"/>
    <property type="evidence" value="ECO:0007669"/>
    <property type="project" value="UniProtKB-EC"/>
</dbReference>
<dbReference type="GO" id="GO:0008882">
    <property type="term" value="F:[glutamate-ammonia-ligase] adenylyltransferase activity"/>
    <property type="evidence" value="ECO:0007669"/>
    <property type="project" value="UniProtKB-UniRule"/>
</dbReference>
<dbReference type="PANTHER" id="PTHR30621">
    <property type="entry name" value="GLUTAMINE SYNTHETASE ADENYLYLTRANSFERASE"/>
    <property type="match status" value="1"/>
</dbReference>
<dbReference type="GO" id="GO:0000820">
    <property type="term" value="P:regulation of glutamine family amino acid metabolic process"/>
    <property type="evidence" value="ECO:0007669"/>
    <property type="project" value="UniProtKB-UniRule"/>
</dbReference>
<dbReference type="InterPro" id="IPR043519">
    <property type="entry name" value="NT_sf"/>
</dbReference>
<comment type="similarity">
    <text evidence="7">Belongs to the GlnE family.</text>
</comment>
<keyword evidence="3 7" id="KW-0547">Nucleotide-binding</keyword>
<protein>
    <recommendedName>
        <fullName evidence="7">Bifunctional glutamine synthetase adenylyltransferase/adenylyl-removing enzyme</fullName>
    </recommendedName>
    <alternativeName>
        <fullName evidence="7">ATP:glutamine synthetase adenylyltransferase</fullName>
    </alternativeName>
    <alternativeName>
        <fullName evidence="7">ATase</fullName>
    </alternativeName>
    <domain>
        <recommendedName>
            <fullName evidence="7">Glutamine synthetase adenylyl-L-tyrosine phosphorylase</fullName>
            <ecNumber evidence="7">2.7.7.89</ecNumber>
        </recommendedName>
        <alternativeName>
            <fullName evidence="7">Adenylyl removase</fullName>
            <shortName evidence="7">AR</shortName>
            <shortName evidence="7">AT-N</shortName>
        </alternativeName>
    </domain>
    <domain>
        <recommendedName>
            <fullName evidence="7">Glutamine synthetase adenylyl transferase</fullName>
            <ecNumber evidence="7">2.7.7.42</ecNumber>
        </recommendedName>
        <alternativeName>
            <fullName evidence="7">Adenylyl transferase</fullName>
            <shortName evidence="7">AT</shortName>
            <shortName evidence="7">AT-C</shortName>
        </alternativeName>
    </domain>
</protein>
<comment type="cofactor">
    <cofactor evidence="7">
        <name>Mg(2+)</name>
        <dbReference type="ChEBI" id="CHEBI:18420"/>
    </cofactor>
</comment>
<keyword evidence="5 7" id="KW-0460">Magnesium</keyword>
<dbReference type="HAMAP" id="MF_00802">
    <property type="entry name" value="GlnE"/>
    <property type="match status" value="1"/>
</dbReference>
<keyword evidence="1 7" id="KW-0808">Transferase</keyword>
<feature type="domain" description="PII-uridylyltransferase/Glutamine-synthetase adenylyltransferase" evidence="9">
    <location>
        <begin position="324"/>
        <end position="465"/>
    </location>
</feature>
<dbReference type="Proteomes" id="UP000531216">
    <property type="component" value="Unassembled WGS sequence"/>
</dbReference>
<dbReference type="EC" id="2.7.7.89" evidence="7"/>
<feature type="domain" description="Glutamate-ammonia ligase adenylyltransferase repeated" evidence="8">
    <location>
        <begin position="578"/>
        <end position="819"/>
    </location>
</feature>
<feature type="region of interest" description="Adenylyl removase" evidence="7">
    <location>
        <begin position="1"/>
        <end position="467"/>
    </location>
</feature>
<dbReference type="SUPFAM" id="SSF81301">
    <property type="entry name" value="Nucleotidyltransferase"/>
    <property type="match status" value="2"/>
</dbReference>
<dbReference type="InterPro" id="IPR013546">
    <property type="entry name" value="PII_UdlTrfase/GS_AdlTrfase"/>
</dbReference>
<evidence type="ECO:0000256" key="5">
    <source>
        <dbReference type="ARBA" id="ARBA00022842"/>
    </source>
</evidence>
<dbReference type="GO" id="GO:0000287">
    <property type="term" value="F:magnesium ion binding"/>
    <property type="evidence" value="ECO:0007669"/>
    <property type="project" value="UniProtKB-UniRule"/>
</dbReference>
<evidence type="ECO:0000256" key="4">
    <source>
        <dbReference type="ARBA" id="ARBA00022840"/>
    </source>
</evidence>
<dbReference type="SUPFAM" id="SSF81593">
    <property type="entry name" value="Nucleotidyltransferase substrate binding subunit/domain"/>
    <property type="match status" value="2"/>
</dbReference>
<keyword evidence="6 7" id="KW-0511">Multifunctional enzyme</keyword>
<dbReference type="PANTHER" id="PTHR30621:SF0">
    <property type="entry name" value="BIFUNCTIONAL GLUTAMINE SYNTHETASE ADENYLYLTRANSFERASE_ADENYLYL-REMOVING ENZYME"/>
    <property type="match status" value="1"/>
</dbReference>
<dbReference type="Gene3D" id="1.20.120.330">
    <property type="entry name" value="Nucleotidyltransferases domain 2"/>
    <property type="match status" value="2"/>
</dbReference>
<dbReference type="GO" id="GO:0005829">
    <property type="term" value="C:cytosol"/>
    <property type="evidence" value="ECO:0007669"/>
    <property type="project" value="TreeGrafter"/>
</dbReference>
<evidence type="ECO:0000259" key="8">
    <source>
        <dbReference type="Pfam" id="PF03710"/>
    </source>
</evidence>
<dbReference type="RefSeq" id="WP_090958193.1">
    <property type="nucleotide sequence ID" value="NZ_FOOA01000001.1"/>
</dbReference>
<keyword evidence="4 7" id="KW-0067">ATP-binding</keyword>
<reference evidence="10 11" key="1">
    <citation type="submission" date="2020-08" db="EMBL/GenBank/DDBJ databases">
        <title>Genomic Encyclopedia of Type Strains, Phase IV (KMG-IV): sequencing the most valuable type-strain genomes for metagenomic binning, comparative biology and taxonomic classification.</title>
        <authorList>
            <person name="Goeker M."/>
        </authorList>
    </citation>
    <scope>NUCLEOTIDE SEQUENCE [LARGE SCALE GENOMIC DNA]</scope>
    <source>
        <strain evidence="10 11">DSM 25024</strain>
    </source>
</reference>
<feature type="region of interest" description="Adenylyl transferase" evidence="7">
    <location>
        <begin position="473"/>
        <end position="987"/>
    </location>
</feature>
<sequence>MTDFAGLKLRIGGTADLHALSDAEAARRRDDLASSARAADLDRLAAWLDVDGVGDRDRLVAALSLSPHLASIAERRPDWIDQLFDIEAGDRVRAIIEALGHHVPDGATEAAEMTRLREAKAEASLLIALRDLFGAAGPETTTADLSDLAEAAIRRALRFALADLHRRGQLDLPDPAHPETGCGLTILGMGKLGGRELNYSSDIDIILFFEPEAPAIRDPTESVEMFSRLGRRLVRMIGERTRDGYVFRTDLRLRPDPSAMPLAIPIPSALIYYEGAGRDWERAAMIKARPVAGDPAVGEAFLREIAPFVWRRYLDFVAIADIQAMKAKIDRHRGFEGVATAGHNVKLGQGGIREVEFFAQAQQLIAGGRLPALRTRRTDEALARLAAKGWVAPAISTELTGAYWFLRRVEHAIQMVADEQSHTLPTAPDDLLRIARLCNFGKLDAFEAALRDRLERVQARFAALFSEGRATRADEGVLDGLLEDGADAAALKRLSDLGYNRPADIGRIVHRWGSARYRAMRSEAAREQFVAVLPSLLRAFSGGSDPDTALAAFDRFLEGLPSGLQFFALIASNPKLLELLAEIITSSPRLADTIARRPHVFDALLDPAFFRELPTRELIRERLSAFLGDARFFEERLDRLRIFAAEQRFLVGVRLLSGVLEGEVAGTAFSDLAEAVLGEVLTAVADEFIRAHGRIAGGRIAVMGLGRLGSRELTANSDIDLMLLYDHDPAAEMSDGARPLPFSTYYARLTQRLISALTSPTAEGVLYEVDFRLRPSGNKGPLATPIEAFRKYQAEAWTWERMALTRSRPIAGDAELCAEIGEAVREAIVAHRGDPLLTDDVADMRARLDVQKPPRGALDLKRIPGGLTDLEFLAQWGILTGRVSLDLVGAPTASVLAAFRTAAPDDETGFDDLPGIMLEMTRIMQILRLGGDKALRMTDLPGPLADRIATALDLADRTGIEPEIARRAAEVREVFSRTIPYRGDLGA</sequence>
<evidence type="ECO:0000313" key="11">
    <source>
        <dbReference type="Proteomes" id="UP000531216"/>
    </source>
</evidence>
<dbReference type="EMBL" id="JACIDO010000001">
    <property type="protein sequence ID" value="MBB3934518.1"/>
    <property type="molecule type" value="Genomic_DNA"/>
</dbReference>
<organism evidence="10 11">
    <name type="scientific">Aureimonas phyllosphaerae</name>
    <dbReference type="NCBI Taxonomy" id="1166078"/>
    <lineage>
        <taxon>Bacteria</taxon>
        <taxon>Pseudomonadati</taxon>
        <taxon>Pseudomonadota</taxon>
        <taxon>Alphaproteobacteria</taxon>
        <taxon>Hyphomicrobiales</taxon>
        <taxon>Aurantimonadaceae</taxon>
        <taxon>Aureimonas</taxon>
    </lineage>
</organism>
<dbReference type="InterPro" id="IPR023057">
    <property type="entry name" value="GlnE"/>
</dbReference>
<comment type="catalytic activity">
    <reaction evidence="7">
        <text>[glutamine synthetase]-O(4)-(5'-adenylyl)-L-tyrosine + phosphate = [glutamine synthetase]-L-tyrosine + ADP</text>
        <dbReference type="Rhea" id="RHEA:43716"/>
        <dbReference type="Rhea" id="RHEA-COMP:10660"/>
        <dbReference type="Rhea" id="RHEA-COMP:10661"/>
        <dbReference type="ChEBI" id="CHEBI:43474"/>
        <dbReference type="ChEBI" id="CHEBI:46858"/>
        <dbReference type="ChEBI" id="CHEBI:83624"/>
        <dbReference type="ChEBI" id="CHEBI:456216"/>
        <dbReference type="EC" id="2.7.7.89"/>
    </reaction>
</comment>
<evidence type="ECO:0000256" key="3">
    <source>
        <dbReference type="ARBA" id="ARBA00022741"/>
    </source>
</evidence>
<dbReference type="GO" id="GO:0005524">
    <property type="term" value="F:ATP binding"/>
    <property type="evidence" value="ECO:0007669"/>
    <property type="project" value="UniProtKB-UniRule"/>
</dbReference>
<gene>
    <name evidence="7" type="primary">glnE</name>
    <name evidence="10" type="ORF">GGR05_000629</name>
</gene>
<comment type="caution">
    <text evidence="10">The sequence shown here is derived from an EMBL/GenBank/DDBJ whole genome shotgun (WGS) entry which is preliminary data.</text>
</comment>
<evidence type="ECO:0000256" key="1">
    <source>
        <dbReference type="ARBA" id="ARBA00022679"/>
    </source>
</evidence>
<dbReference type="EC" id="2.7.7.42" evidence="7"/>
<feature type="domain" description="Glutamate-ammonia ligase adenylyltransferase repeated" evidence="8">
    <location>
        <begin position="58"/>
        <end position="303"/>
    </location>
</feature>
<keyword evidence="2 7" id="KW-0548">Nucleotidyltransferase</keyword>
<evidence type="ECO:0000259" key="9">
    <source>
        <dbReference type="Pfam" id="PF08335"/>
    </source>
</evidence>
<evidence type="ECO:0000313" key="10">
    <source>
        <dbReference type="EMBL" id="MBB3934518.1"/>
    </source>
</evidence>
<dbReference type="Pfam" id="PF08335">
    <property type="entry name" value="GlnD_UR_UTase"/>
    <property type="match status" value="1"/>
</dbReference>
<dbReference type="CDD" id="cd05401">
    <property type="entry name" value="NT_GlnE_GlnD_like"/>
    <property type="match status" value="2"/>
</dbReference>
<dbReference type="GO" id="GO:0016874">
    <property type="term" value="F:ligase activity"/>
    <property type="evidence" value="ECO:0007669"/>
    <property type="project" value="UniProtKB-KW"/>
</dbReference>
<evidence type="ECO:0000256" key="6">
    <source>
        <dbReference type="ARBA" id="ARBA00023268"/>
    </source>
</evidence>
<dbReference type="OrthoDB" id="9759366at2"/>
<dbReference type="NCBIfam" id="NF008292">
    <property type="entry name" value="PRK11072.1"/>
    <property type="match status" value="1"/>
</dbReference>
<dbReference type="Pfam" id="PF03710">
    <property type="entry name" value="GlnE"/>
    <property type="match status" value="2"/>
</dbReference>
<proteinExistence type="inferred from homology"/>
<comment type="function">
    <text evidence="7">Involved in the regulation of glutamine synthetase GlnA, a key enzyme in the process to assimilate ammonia. When cellular nitrogen levels are high, the C-terminal adenylyl transferase (AT) inactivates GlnA by covalent transfer of an adenylyl group from ATP to specific tyrosine residue of GlnA, thus reducing its activity. Conversely, when nitrogen levels are low, the N-terminal adenylyl removase (AR) activates GlnA by removing the adenylyl group by phosphorolysis, increasing its activity. The regulatory region of GlnE binds the signal transduction protein PII (GlnB) which indicates the nitrogen status of the cell.</text>
</comment>
<evidence type="ECO:0000256" key="7">
    <source>
        <dbReference type="HAMAP-Rule" id="MF_00802"/>
    </source>
</evidence>
<keyword evidence="10" id="KW-0436">Ligase</keyword>
<dbReference type="AlphaFoldDB" id="A0A7W6FT10"/>
<accession>A0A7W6FT10</accession>
<dbReference type="InterPro" id="IPR005190">
    <property type="entry name" value="GlnE_rpt_dom"/>
</dbReference>
<dbReference type="Gene3D" id="1.20.120.1510">
    <property type="match status" value="1"/>
</dbReference>
<comment type="catalytic activity">
    <reaction evidence="7">
        <text>[glutamine synthetase]-L-tyrosine + ATP = [glutamine synthetase]-O(4)-(5'-adenylyl)-L-tyrosine + diphosphate</text>
        <dbReference type="Rhea" id="RHEA:18589"/>
        <dbReference type="Rhea" id="RHEA-COMP:10660"/>
        <dbReference type="Rhea" id="RHEA-COMP:10661"/>
        <dbReference type="ChEBI" id="CHEBI:30616"/>
        <dbReference type="ChEBI" id="CHEBI:33019"/>
        <dbReference type="ChEBI" id="CHEBI:46858"/>
        <dbReference type="ChEBI" id="CHEBI:83624"/>
        <dbReference type="EC" id="2.7.7.42"/>
    </reaction>
</comment>
<dbReference type="NCBIfam" id="NF010706">
    <property type="entry name" value="PRK14108.1"/>
    <property type="match status" value="1"/>
</dbReference>
<evidence type="ECO:0000256" key="2">
    <source>
        <dbReference type="ARBA" id="ARBA00022695"/>
    </source>
</evidence>